<dbReference type="Pfam" id="PF04064">
    <property type="entry name" value="DUF384"/>
    <property type="match status" value="1"/>
</dbReference>
<dbReference type="WBParaSite" id="PgR012_g189_t01">
    <property type="protein sequence ID" value="PgR012_g189_t01"/>
    <property type="gene ID" value="PgR012_g189"/>
</dbReference>
<dbReference type="InterPro" id="IPR007206">
    <property type="entry name" value="Protein_HGH1_C"/>
</dbReference>
<dbReference type="PANTHER" id="PTHR13387:SF9">
    <property type="entry name" value="PROTEIN HGH1 HOMOLOG"/>
    <property type="match status" value="1"/>
</dbReference>
<dbReference type="AlphaFoldDB" id="A0A915APC8"/>
<dbReference type="PANTHER" id="PTHR13387">
    <property type="entry name" value="PROTEIN HGH1 HOMOLOG"/>
    <property type="match status" value="1"/>
</dbReference>
<dbReference type="InterPro" id="IPR007205">
    <property type="entry name" value="Protein_HGH1_N"/>
</dbReference>
<keyword evidence="5" id="KW-1185">Reference proteome</keyword>
<sequence>RAQFCISDLQVGAMSEEDNRSPIFELVQFLEPHTRIDVRRSAIAYVIGLSAADEGPQLFKREDFALGRALCLLFESTPEDRSPLLSALTNISSVDDVCSNFIIEKSDVVTICAKSCRDRENIATFAAKLLSNLSRHFSSKVFERVVKIWENFVSDIVALLNTSDSGDFVDYMGYMLVNCTAMPRVRSLICERHLASILPVVTQKSNPKRRLIAVDIVRNLCFDDGNHTLLLDANDEFLSCLLKPLADANDDLTDDEIDSLPIQLQYHDGQRCCDTLIVHKLVDALYQLCATKHGRSVLRAKGVYALLRELDKATSKRDGNATQNGGMVLVDGAQSSLHALIGVLIRHESEMNVDPSLSSIRYLQQ</sequence>
<accession>A0A915APC8</accession>
<dbReference type="Pfam" id="PF04063">
    <property type="entry name" value="DUF383"/>
    <property type="match status" value="1"/>
</dbReference>
<dbReference type="SUPFAM" id="SSF48371">
    <property type="entry name" value="ARM repeat"/>
    <property type="match status" value="1"/>
</dbReference>
<evidence type="ECO:0000259" key="4">
    <source>
        <dbReference type="Pfam" id="PF04064"/>
    </source>
</evidence>
<name>A0A915APC8_PARUN</name>
<dbReference type="Proteomes" id="UP000887569">
    <property type="component" value="Unplaced"/>
</dbReference>
<dbReference type="InterPro" id="IPR039717">
    <property type="entry name" value="Hgh1"/>
</dbReference>
<evidence type="ECO:0000313" key="6">
    <source>
        <dbReference type="WBParaSite" id="PgR012_g189_t01"/>
    </source>
</evidence>
<comment type="similarity">
    <text evidence="1">Belongs to the HGH1 family.</text>
</comment>
<dbReference type="InterPro" id="IPR016024">
    <property type="entry name" value="ARM-type_fold"/>
</dbReference>
<evidence type="ECO:0000256" key="2">
    <source>
        <dbReference type="ARBA" id="ARBA00014076"/>
    </source>
</evidence>
<reference evidence="6" key="1">
    <citation type="submission" date="2022-11" db="UniProtKB">
        <authorList>
            <consortium name="WormBaseParasite"/>
        </authorList>
    </citation>
    <scope>IDENTIFICATION</scope>
</reference>
<evidence type="ECO:0000313" key="5">
    <source>
        <dbReference type="Proteomes" id="UP000887569"/>
    </source>
</evidence>
<organism evidence="5 6">
    <name type="scientific">Parascaris univalens</name>
    <name type="common">Nematode worm</name>
    <dbReference type="NCBI Taxonomy" id="6257"/>
    <lineage>
        <taxon>Eukaryota</taxon>
        <taxon>Metazoa</taxon>
        <taxon>Ecdysozoa</taxon>
        <taxon>Nematoda</taxon>
        <taxon>Chromadorea</taxon>
        <taxon>Rhabditida</taxon>
        <taxon>Spirurina</taxon>
        <taxon>Ascaridomorpha</taxon>
        <taxon>Ascaridoidea</taxon>
        <taxon>Ascarididae</taxon>
        <taxon>Parascaris</taxon>
    </lineage>
</organism>
<evidence type="ECO:0000256" key="1">
    <source>
        <dbReference type="ARBA" id="ARBA00006712"/>
    </source>
</evidence>
<dbReference type="Gene3D" id="1.25.10.10">
    <property type="entry name" value="Leucine-rich Repeat Variant"/>
    <property type="match status" value="1"/>
</dbReference>
<feature type="domain" description="Protein HGH1 N-terminal" evidence="3">
    <location>
        <begin position="116"/>
        <end position="268"/>
    </location>
</feature>
<proteinExistence type="inferred from homology"/>
<protein>
    <recommendedName>
        <fullName evidence="2">Protein HGH1 homolog</fullName>
    </recommendedName>
</protein>
<evidence type="ECO:0000259" key="3">
    <source>
        <dbReference type="Pfam" id="PF04063"/>
    </source>
</evidence>
<feature type="domain" description="Protein HGH1 C-terminal" evidence="4">
    <location>
        <begin position="284"/>
        <end position="351"/>
    </location>
</feature>
<dbReference type="InterPro" id="IPR011989">
    <property type="entry name" value="ARM-like"/>
</dbReference>